<evidence type="ECO:0000256" key="4">
    <source>
        <dbReference type="ARBA" id="ARBA00022692"/>
    </source>
</evidence>
<comment type="caution">
    <text evidence="10">The sequence shown here is derived from an EMBL/GenBank/DDBJ whole genome shotgun (WGS) entry which is preliminary data.</text>
</comment>
<feature type="transmembrane region" description="Helical" evidence="9">
    <location>
        <begin position="196"/>
        <end position="219"/>
    </location>
</feature>
<keyword evidence="6 9" id="KW-1133">Transmembrane helix</keyword>
<dbReference type="PANTHER" id="PTHR42865:SF7">
    <property type="entry name" value="PROTON_GLUTAMATE-ASPARTATE SYMPORTER"/>
    <property type="match status" value="1"/>
</dbReference>
<evidence type="ECO:0000313" key="10">
    <source>
        <dbReference type="EMBL" id="PWF22545.1"/>
    </source>
</evidence>
<protein>
    <submittedName>
        <fullName evidence="10">Dicarboxylate/amino acid:cation symporter</fullName>
    </submittedName>
</protein>
<dbReference type="EMBL" id="QETA01000004">
    <property type="protein sequence ID" value="PWF22545.1"/>
    <property type="molecule type" value="Genomic_DNA"/>
</dbReference>
<dbReference type="PRINTS" id="PR00173">
    <property type="entry name" value="EDTRNSPORT"/>
</dbReference>
<evidence type="ECO:0000256" key="8">
    <source>
        <dbReference type="ARBA" id="ARBA00053346"/>
    </source>
</evidence>
<reference evidence="11" key="1">
    <citation type="submission" date="2018-05" db="EMBL/GenBank/DDBJ databases">
        <authorList>
            <person name="Li Y."/>
        </authorList>
    </citation>
    <scope>NUCLEOTIDE SEQUENCE [LARGE SCALE GENOMIC DNA]</scope>
    <source>
        <strain evidence="11">3d-2-2</strain>
    </source>
</reference>
<keyword evidence="11" id="KW-1185">Reference proteome</keyword>
<evidence type="ECO:0000256" key="3">
    <source>
        <dbReference type="ARBA" id="ARBA00022475"/>
    </source>
</evidence>
<dbReference type="InterPro" id="IPR001991">
    <property type="entry name" value="Na-dicarboxylate_symporter"/>
</dbReference>
<feature type="transmembrane region" description="Helical" evidence="9">
    <location>
        <begin position="355"/>
        <end position="381"/>
    </location>
</feature>
<feature type="transmembrane region" description="Helical" evidence="9">
    <location>
        <begin position="12"/>
        <end position="33"/>
    </location>
</feature>
<evidence type="ECO:0000256" key="1">
    <source>
        <dbReference type="ARBA" id="ARBA00004651"/>
    </source>
</evidence>
<feature type="transmembrane region" description="Helical" evidence="9">
    <location>
        <begin position="158"/>
        <end position="175"/>
    </location>
</feature>
<proteinExistence type="predicted"/>
<keyword evidence="3" id="KW-1003">Cell membrane</keyword>
<accession>A0A2V1JW37</accession>
<dbReference type="InterPro" id="IPR036458">
    <property type="entry name" value="Na:dicarbo_symporter_sf"/>
</dbReference>
<dbReference type="SUPFAM" id="SSF118215">
    <property type="entry name" value="Proton glutamate symport protein"/>
    <property type="match status" value="1"/>
</dbReference>
<dbReference type="Gene3D" id="1.10.3860.10">
    <property type="entry name" value="Sodium:dicarboxylate symporter"/>
    <property type="match status" value="1"/>
</dbReference>
<feature type="transmembrane region" description="Helical" evidence="9">
    <location>
        <begin position="231"/>
        <end position="254"/>
    </location>
</feature>
<name>A0A2V1JW37_9BURK</name>
<dbReference type="RefSeq" id="WP_109062069.1">
    <property type="nucleotide sequence ID" value="NZ_QETA01000004.1"/>
</dbReference>
<dbReference type="GO" id="GO:0015293">
    <property type="term" value="F:symporter activity"/>
    <property type="evidence" value="ECO:0007669"/>
    <property type="project" value="UniProtKB-KW"/>
</dbReference>
<keyword evidence="2" id="KW-0813">Transport</keyword>
<keyword evidence="4 9" id="KW-0812">Transmembrane</keyword>
<evidence type="ECO:0000256" key="9">
    <source>
        <dbReference type="SAM" id="Phobius"/>
    </source>
</evidence>
<keyword evidence="5" id="KW-0769">Symport</keyword>
<dbReference type="GO" id="GO:0006835">
    <property type="term" value="P:dicarboxylic acid transport"/>
    <property type="evidence" value="ECO:0007669"/>
    <property type="project" value="TreeGrafter"/>
</dbReference>
<comment type="subcellular location">
    <subcellularLocation>
        <location evidence="1">Cell membrane</location>
        <topology evidence="1">Multi-pass membrane protein</topology>
    </subcellularLocation>
</comment>
<feature type="transmembrane region" description="Helical" evidence="9">
    <location>
        <begin position="89"/>
        <end position="111"/>
    </location>
</feature>
<organism evidence="10 11">
    <name type="scientific">Corticimicrobacter populi</name>
    <dbReference type="NCBI Taxonomy" id="2175229"/>
    <lineage>
        <taxon>Bacteria</taxon>
        <taxon>Pseudomonadati</taxon>
        <taxon>Pseudomonadota</taxon>
        <taxon>Betaproteobacteria</taxon>
        <taxon>Burkholderiales</taxon>
        <taxon>Alcaligenaceae</taxon>
        <taxon>Corticimicrobacter</taxon>
    </lineage>
</organism>
<evidence type="ECO:0000256" key="7">
    <source>
        <dbReference type="ARBA" id="ARBA00023136"/>
    </source>
</evidence>
<keyword evidence="7 9" id="KW-0472">Membrane</keyword>
<dbReference type="GO" id="GO:0005886">
    <property type="term" value="C:plasma membrane"/>
    <property type="evidence" value="ECO:0007669"/>
    <property type="project" value="UniProtKB-SubCell"/>
</dbReference>
<evidence type="ECO:0000313" key="11">
    <source>
        <dbReference type="Proteomes" id="UP000245212"/>
    </source>
</evidence>
<dbReference type="AlphaFoldDB" id="A0A2V1JW37"/>
<sequence>MAQSKFKINRQTGWILFAMVLGIVVGYVCNKLAGSHEEAVAISGYFAMLTDIFLRMIKMIIAPLIFATLVSGMSGMGDGGAVGRIGGKAVGWFLMASFVSLLVGLLLANVLQPGANVGVPLPEVGSSAGVNATSLNLREFITHVFPKNFFEAMSKNEVLQILVFAVFFGLALGKMRNSHARTLADSIDGTVPVMLIVTNYVMFFAPFGVFGAVANVITTEGLGILMVYGKFIGSFVLALVVLWMLLVGAGFMVLGKDVFRLIREIRQPMLLGFSTASSEAAYPRVMEALEKFGVRKRVVGFVLPLGYSFNLDGSMIYTTFVALFISQAYGIPLSMEQQFLMLLVLMVSSKGIAGVPRASLVVVAAVLPMFGLPEAGLLLIMGVDHFLDMGRTATNVLGNAIATAVVAKWEGALDADGGEDMQEIEEVDAALASTQPSPGAAA</sequence>
<evidence type="ECO:0000256" key="2">
    <source>
        <dbReference type="ARBA" id="ARBA00022448"/>
    </source>
</evidence>
<dbReference type="FunFam" id="1.10.3860.10:FF:000001">
    <property type="entry name" value="C4-dicarboxylate transport protein"/>
    <property type="match status" value="1"/>
</dbReference>
<gene>
    <name evidence="10" type="ORF">DD235_10675</name>
</gene>
<feature type="transmembrane region" description="Helical" evidence="9">
    <location>
        <begin position="53"/>
        <end position="77"/>
    </location>
</feature>
<dbReference type="Proteomes" id="UP000245212">
    <property type="component" value="Unassembled WGS sequence"/>
</dbReference>
<comment type="function">
    <text evidence="8">Responsible for the transport of dicarboxylates such as succinate, fumarate, and malate from the periplasm across the membrane.</text>
</comment>
<evidence type="ECO:0000256" key="6">
    <source>
        <dbReference type="ARBA" id="ARBA00022989"/>
    </source>
</evidence>
<dbReference type="Pfam" id="PF00375">
    <property type="entry name" value="SDF"/>
    <property type="match status" value="1"/>
</dbReference>
<dbReference type="PANTHER" id="PTHR42865">
    <property type="entry name" value="PROTON/GLUTAMATE-ASPARTATE SYMPORTER"/>
    <property type="match status" value="1"/>
</dbReference>
<evidence type="ECO:0000256" key="5">
    <source>
        <dbReference type="ARBA" id="ARBA00022847"/>
    </source>
</evidence>